<keyword evidence="1" id="KW-0472">Membrane</keyword>
<evidence type="ECO:0000256" key="1">
    <source>
        <dbReference type="SAM" id="Phobius"/>
    </source>
</evidence>
<protein>
    <submittedName>
        <fullName evidence="3">Uncharacterized protein</fullName>
    </submittedName>
</protein>
<accession>A0A7C4JJ43</accession>
<organism evidence="3">
    <name type="scientific">Ignisphaera aggregans</name>
    <dbReference type="NCBI Taxonomy" id="334771"/>
    <lineage>
        <taxon>Archaea</taxon>
        <taxon>Thermoproteota</taxon>
        <taxon>Thermoprotei</taxon>
        <taxon>Desulfurococcales</taxon>
        <taxon>Desulfurococcaceae</taxon>
        <taxon>Ignisphaera</taxon>
    </lineage>
</organism>
<feature type="transmembrane region" description="Helical" evidence="1">
    <location>
        <begin position="95"/>
        <end position="114"/>
    </location>
</feature>
<name>A0A7C4JJ43_9CREN</name>
<gene>
    <name evidence="3" type="ORF">ENU08_00090</name>
    <name evidence="2" type="ORF">ENU41_03415</name>
</gene>
<evidence type="ECO:0000313" key="2">
    <source>
        <dbReference type="EMBL" id="HGQ35710.1"/>
    </source>
</evidence>
<evidence type="ECO:0000313" key="3">
    <source>
        <dbReference type="EMBL" id="HGQ63639.1"/>
    </source>
</evidence>
<dbReference type="EMBL" id="DTCK01000019">
    <property type="protein sequence ID" value="HGQ35710.1"/>
    <property type="molecule type" value="Genomic_DNA"/>
</dbReference>
<sequence length="123" mass="13923">MRIRSYGKPLSVRGFQKLMNYSSPGKAQRVLSRLERIGLIEKNSSNEYIAKDLPPQLGMYVVFRGYIIPRVLIYATYATATAIVYTALAKPNMNIALLLMALIIPYWVETIKVAKIAKELLKT</sequence>
<keyword evidence="1" id="KW-0812">Transmembrane</keyword>
<proteinExistence type="predicted"/>
<keyword evidence="1" id="KW-1133">Transmembrane helix</keyword>
<reference evidence="3" key="1">
    <citation type="journal article" date="2020" name="mSystems">
        <title>Genome- and Community-Level Interaction Insights into Carbon Utilization and Element Cycling Functions of Hydrothermarchaeota in Hydrothermal Sediment.</title>
        <authorList>
            <person name="Zhou Z."/>
            <person name="Liu Y."/>
            <person name="Xu W."/>
            <person name="Pan J."/>
            <person name="Luo Z.H."/>
            <person name="Li M."/>
        </authorList>
    </citation>
    <scope>NUCLEOTIDE SEQUENCE [LARGE SCALE GENOMIC DNA]</scope>
    <source>
        <strain evidence="3">SpSt-637</strain>
        <strain evidence="2">SpSt-667</strain>
    </source>
</reference>
<dbReference type="EMBL" id="DTBD01000003">
    <property type="protein sequence ID" value="HGQ63639.1"/>
    <property type="molecule type" value="Genomic_DNA"/>
</dbReference>
<feature type="transmembrane region" description="Helical" evidence="1">
    <location>
        <begin position="71"/>
        <end position="89"/>
    </location>
</feature>
<dbReference type="AlphaFoldDB" id="A0A7C4JJ43"/>
<comment type="caution">
    <text evidence="3">The sequence shown here is derived from an EMBL/GenBank/DDBJ whole genome shotgun (WGS) entry which is preliminary data.</text>
</comment>